<dbReference type="AlphaFoldDB" id="A0A8K0PBU7"/>
<dbReference type="SUPFAM" id="SSF54236">
    <property type="entry name" value="Ubiquitin-like"/>
    <property type="match status" value="1"/>
</dbReference>
<evidence type="ECO:0000313" key="4">
    <source>
        <dbReference type="Proteomes" id="UP000809789"/>
    </source>
</evidence>
<dbReference type="InterPro" id="IPR032752">
    <property type="entry name" value="DC-UbP/UBTD2_N"/>
</dbReference>
<name>A0A8K0PBU7_9PEZI</name>
<gene>
    <name evidence="3" type="ORF">KVT40_006591</name>
</gene>
<evidence type="ECO:0000259" key="2">
    <source>
        <dbReference type="PROSITE" id="PS50053"/>
    </source>
</evidence>
<dbReference type="InterPro" id="IPR039869">
    <property type="entry name" value="UBTD1/2"/>
</dbReference>
<dbReference type="EMBL" id="JAESVG020000007">
    <property type="protein sequence ID" value="KAG8626190.1"/>
    <property type="molecule type" value="Genomic_DNA"/>
</dbReference>
<dbReference type="Proteomes" id="UP000809789">
    <property type="component" value="Unassembled WGS sequence"/>
</dbReference>
<dbReference type="Gene3D" id="1.20.225.20">
    <property type="entry name" value="Ub domain-containing protein, DC-UbP/UBTD2, N-terminal domain"/>
    <property type="match status" value="1"/>
</dbReference>
<comment type="caution">
    <text evidence="3">The sequence shown here is derived from an EMBL/GenBank/DDBJ whole genome shotgun (WGS) entry which is preliminary data.</text>
</comment>
<evidence type="ECO:0000313" key="3">
    <source>
        <dbReference type="EMBL" id="KAG8626190.1"/>
    </source>
</evidence>
<keyword evidence="4" id="KW-1185">Reference proteome</keyword>
<dbReference type="PROSITE" id="PS50053">
    <property type="entry name" value="UBIQUITIN_2"/>
    <property type="match status" value="1"/>
</dbReference>
<feature type="domain" description="Ubiquitin-like" evidence="2">
    <location>
        <begin position="225"/>
        <end position="296"/>
    </location>
</feature>
<dbReference type="Gene3D" id="3.10.20.90">
    <property type="entry name" value="Phosphatidylinositol 3-kinase Catalytic Subunit, Chain A, domain 1"/>
    <property type="match status" value="1"/>
</dbReference>
<feature type="compositionally biased region" description="Basic and acidic residues" evidence="1">
    <location>
        <begin position="212"/>
        <end position="223"/>
    </location>
</feature>
<feature type="region of interest" description="Disordered" evidence="1">
    <location>
        <begin position="152"/>
        <end position="172"/>
    </location>
</feature>
<proteinExistence type="predicted"/>
<evidence type="ECO:0000256" key="1">
    <source>
        <dbReference type="SAM" id="MobiDB-lite"/>
    </source>
</evidence>
<reference evidence="3" key="1">
    <citation type="submission" date="2021-07" db="EMBL/GenBank/DDBJ databases">
        <title>Elsinoe batatas strain:CRI-CJ2 Genome sequencing and assembly.</title>
        <authorList>
            <person name="Huang L."/>
        </authorList>
    </citation>
    <scope>NUCLEOTIDE SEQUENCE</scope>
    <source>
        <strain evidence="3">CRI-CJ2</strain>
    </source>
</reference>
<protein>
    <recommendedName>
        <fullName evidence="2">Ubiquitin-like domain-containing protein</fullName>
    </recommendedName>
</protein>
<dbReference type="PANTHER" id="PTHR13609">
    <property type="entry name" value="UBIQUITIN DOMAIN CONTAINING 1 PROTEIN-RELATED"/>
    <property type="match status" value="1"/>
</dbReference>
<dbReference type="InterPro" id="IPR038169">
    <property type="entry name" value="DC-UbP/UBTD2_N_sf"/>
</dbReference>
<feature type="region of interest" description="Disordered" evidence="1">
    <location>
        <begin position="1"/>
        <end position="95"/>
    </location>
</feature>
<dbReference type="SMART" id="SM00213">
    <property type="entry name" value="UBQ"/>
    <property type="match status" value="1"/>
</dbReference>
<dbReference type="InterPro" id="IPR000626">
    <property type="entry name" value="Ubiquitin-like_dom"/>
</dbReference>
<accession>A0A8K0PBU7</accession>
<dbReference type="InterPro" id="IPR029071">
    <property type="entry name" value="Ubiquitin-like_domsf"/>
</dbReference>
<dbReference type="OrthoDB" id="1640476at2759"/>
<feature type="region of interest" description="Disordered" evidence="1">
    <location>
        <begin position="193"/>
        <end position="223"/>
    </location>
</feature>
<dbReference type="Pfam" id="PF00240">
    <property type="entry name" value="ubiquitin"/>
    <property type="match status" value="1"/>
</dbReference>
<dbReference type="Pfam" id="PF16455">
    <property type="entry name" value="UBD"/>
    <property type="match status" value="1"/>
</dbReference>
<feature type="compositionally biased region" description="Acidic residues" evidence="1">
    <location>
        <begin position="201"/>
        <end position="211"/>
    </location>
</feature>
<feature type="compositionally biased region" description="Low complexity" evidence="1">
    <location>
        <begin position="18"/>
        <end position="33"/>
    </location>
</feature>
<organism evidence="3 4">
    <name type="scientific">Elsinoe batatas</name>
    <dbReference type="NCBI Taxonomy" id="2601811"/>
    <lineage>
        <taxon>Eukaryota</taxon>
        <taxon>Fungi</taxon>
        <taxon>Dikarya</taxon>
        <taxon>Ascomycota</taxon>
        <taxon>Pezizomycotina</taxon>
        <taxon>Dothideomycetes</taxon>
        <taxon>Dothideomycetidae</taxon>
        <taxon>Myriangiales</taxon>
        <taxon>Elsinoaceae</taxon>
        <taxon>Elsinoe</taxon>
    </lineage>
</organism>
<sequence>MGCCTSRPTPPTGEEAHAAAIPIPPNSSSLAAINAPGAHHSHSASHVSGHSQHHSPHRLPERNGSTGSRPNRPLRPPSPVQRCPPERALAPWTPNQLAKEREAFFDTRVTGDPEVWSALKIVCEMLRAGDVASAQGMMDAVGLTCPTGRIKSEKPARGTVRDGERRKGGVFDEQGRGYDIPGWVVGDPEDLVEEEVRGEKEEDSEAEESEDEKGKGRERDEGEKVKVRARLSDKGVDVVVEVGVEQKVRVLVRRLQEKSGGRRMRLLYLGKILRDDQSLREQGWQDGHVVNALVFE</sequence>